<organism evidence="5">
    <name type="scientific">Spodoptera frugiperda</name>
    <name type="common">Fall armyworm</name>
    <dbReference type="NCBI Taxonomy" id="7108"/>
    <lineage>
        <taxon>Eukaryota</taxon>
        <taxon>Metazoa</taxon>
        <taxon>Ecdysozoa</taxon>
        <taxon>Arthropoda</taxon>
        <taxon>Hexapoda</taxon>
        <taxon>Insecta</taxon>
        <taxon>Pterygota</taxon>
        <taxon>Neoptera</taxon>
        <taxon>Endopterygota</taxon>
        <taxon>Lepidoptera</taxon>
        <taxon>Glossata</taxon>
        <taxon>Ditrysia</taxon>
        <taxon>Noctuoidea</taxon>
        <taxon>Noctuidae</taxon>
        <taxon>Amphipyrinae</taxon>
        <taxon>Spodoptera</taxon>
    </lineage>
</organism>
<reference evidence="5" key="1">
    <citation type="submission" date="2016-07" db="EMBL/GenBank/DDBJ databases">
        <authorList>
            <person name="Bretaudeau A."/>
        </authorList>
    </citation>
    <scope>NUCLEOTIDE SEQUENCE</scope>
    <source>
        <strain evidence="5">Rice</strain>
        <tissue evidence="5">Whole body</tissue>
    </source>
</reference>
<gene>
    <name evidence="5" type="ORF">SFRICE_017637</name>
</gene>
<name>A0A2H1W263_SPOFR</name>
<feature type="domain" description="FLYWCH-type" evidence="4">
    <location>
        <begin position="12"/>
        <end position="66"/>
    </location>
</feature>
<dbReference type="GO" id="GO:0008270">
    <property type="term" value="F:zinc ion binding"/>
    <property type="evidence" value="ECO:0007669"/>
    <property type="project" value="UniProtKB-KW"/>
</dbReference>
<evidence type="ECO:0000259" key="4">
    <source>
        <dbReference type="Pfam" id="PF04500"/>
    </source>
</evidence>
<evidence type="ECO:0000256" key="1">
    <source>
        <dbReference type="ARBA" id="ARBA00022723"/>
    </source>
</evidence>
<accession>A0A2H1W263</accession>
<keyword evidence="2" id="KW-0863">Zinc-finger</keyword>
<keyword evidence="1" id="KW-0479">Metal-binding</keyword>
<sequence length="238" mass="27582">MKTANFMPVFGKTRFGNPMILVGKHKFWSLQNSKNGRRWICSKKNCKAMFFTRNDVIVSTSGEHNHSELLKVKLWYLFNHLPGFYFEASRYGGKVLRCGVYRYRKHSSSKPPRTRWFCTRKNCNSAVVMVDQEIVFTLIHQGMVARCYAVETIGSKSIGEVSLPKVGGTAQKEIMTRFGGQVLCCNGYRYRKHTCSQPNMSRWICIKTRHGCKTTVVLVHDQERKTLHLHKILHQHNH</sequence>
<dbReference type="AlphaFoldDB" id="A0A2H1W263"/>
<proteinExistence type="predicted"/>
<evidence type="ECO:0000256" key="3">
    <source>
        <dbReference type="ARBA" id="ARBA00022833"/>
    </source>
</evidence>
<dbReference type="Pfam" id="PF04500">
    <property type="entry name" value="FLYWCH"/>
    <property type="match status" value="2"/>
</dbReference>
<protein>
    <submittedName>
        <fullName evidence="5">SFRICE_017637</fullName>
    </submittedName>
</protein>
<dbReference type="Gene3D" id="2.20.25.240">
    <property type="match status" value="3"/>
</dbReference>
<dbReference type="EMBL" id="ODYU01005863">
    <property type="protein sequence ID" value="SOQ47179.1"/>
    <property type="molecule type" value="Genomic_DNA"/>
</dbReference>
<keyword evidence="3" id="KW-0862">Zinc</keyword>
<feature type="domain" description="FLYWCH-type" evidence="4">
    <location>
        <begin position="174"/>
        <end position="238"/>
    </location>
</feature>
<evidence type="ECO:0000256" key="2">
    <source>
        <dbReference type="ARBA" id="ARBA00022771"/>
    </source>
</evidence>
<evidence type="ECO:0000313" key="5">
    <source>
        <dbReference type="EMBL" id="SOQ47179.1"/>
    </source>
</evidence>
<dbReference type="InterPro" id="IPR007588">
    <property type="entry name" value="Znf_FLYWCH"/>
</dbReference>